<keyword evidence="1" id="KW-1133">Transmembrane helix</keyword>
<dbReference type="EMBL" id="FPAA01000007">
    <property type="protein sequence ID" value="SFS77618.1"/>
    <property type="molecule type" value="Genomic_DNA"/>
</dbReference>
<feature type="domain" description="DUF218" evidence="2">
    <location>
        <begin position="40"/>
        <end position="168"/>
    </location>
</feature>
<keyword evidence="1" id="KW-0472">Membrane</keyword>
<protein>
    <submittedName>
        <fullName evidence="3">DUF218 domain-containing protein</fullName>
    </submittedName>
</protein>
<reference evidence="4" key="1">
    <citation type="submission" date="2016-10" db="EMBL/GenBank/DDBJ databases">
        <authorList>
            <person name="Varghese N."/>
            <person name="Submissions S."/>
        </authorList>
    </citation>
    <scope>NUCLEOTIDE SEQUENCE [LARGE SCALE GENOMIC DNA]</scope>
    <source>
        <strain evidence="4">DSM 45789</strain>
    </source>
</reference>
<dbReference type="GO" id="GO:0000270">
    <property type="term" value="P:peptidoglycan metabolic process"/>
    <property type="evidence" value="ECO:0007669"/>
    <property type="project" value="TreeGrafter"/>
</dbReference>
<dbReference type="PANTHER" id="PTHR30336">
    <property type="entry name" value="INNER MEMBRANE PROTEIN, PROBABLE PERMEASE"/>
    <property type="match status" value="1"/>
</dbReference>
<name>A0A1I6SLG7_9BACL</name>
<evidence type="ECO:0000313" key="4">
    <source>
        <dbReference type="Proteomes" id="UP000198660"/>
    </source>
</evidence>
<dbReference type="Pfam" id="PF02698">
    <property type="entry name" value="DUF218"/>
    <property type="match status" value="1"/>
</dbReference>
<dbReference type="InterPro" id="IPR014729">
    <property type="entry name" value="Rossmann-like_a/b/a_fold"/>
</dbReference>
<gene>
    <name evidence="3" type="ORF">SAMN05444972_107173</name>
</gene>
<dbReference type="AlphaFoldDB" id="A0A1I6SLG7"/>
<feature type="transmembrane region" description="Helical" evidence="1">
    <location>
        <begin position="6"/>
        <end position="23"/>
    </location>
</feature>
<organism evidence="3 4">
    <name type="scientific">Marininema halotolerans</name>
    <dbReference type="NCBI Taxonomy" id="1155944"/>
    <lineage>
        <taxon>Bacteria</taxon>
        <taxon>Bacillati</taxon>
        <taxon>Bacillota</taxon>
        <taxon>Bacilli</taxon>
        <taxon>Bacillales</taxon>
        <taxon>Thermoactinomycetaceae</taxon>
        <taxon>Marininema</taxon>
    </lineage>
</organism>
<dbReference type="Proteomes" id="UP000198660">
    <property type="component" value="Unassembled WGS sequence"/>
</dbReference>
<proteinExistence type="predicted"/>
<dbReference type="GO" id="GO:0043164">
    <property type="term" value="P:Gram-negative-bacterium-type cell wall biogenesis"/>
    <property type="evidence" value="ECO:0007669"/>
    <property type="project" value="TreeGrafter"/>
</dbReference>
<dbReference type="InterPro" id="IPR003848">
    <property type="entry name" value="DUF218"/>
</dbReference>
<accession>A0A1I6SLG7</accession>
<dbReference type="CDD" id="cd06259">
    <property type="entry name" value="YdcF-like"/>
    <property type="match status" value="1"/>
</dbReference>
<sequence>MISGLIILITMFLIGYYILWQKVSRFESFDFQPDQPRPGLVLGAALRGEEPSPALKERLDYALTLYRQGWLTEVICSGGGDYQHVSEAQVMRAYLGNNGIPTTAIVTEVHSMNTLENLSQTNRLLKKRKLDPDVYLITHDYHMFRALQSAERAGVTALPAPFASKHLRMFYHKTRECMALIKFFLLSSTKV</sequence>
<evidence type="ECO:0000256" key="1">
    <source>
        <dbReference type="SAM" id="Phobius"/>
    </source>
</evidence>
<dbReference type="GO" id="GO:0005886">
    <property type="term" value="C:plasma membrane"/>
    <property type="evidence" value="ECO:0007669"/>
    <property type="project" value="TreeGrafter"/>
</dbReference>
<evidence type="ECO:0000259" key="2">
    <source>
        <dbReference type="Pfam" id="PF02698"/>
    </source>
</evidence>
<keyword evidence="1" id="KW-0812">Transmembrane</keyword>
<dbReference type="InterPro" id="IPR051599">
    <property type="entry name" value="Cell_Envelope_Assoc"/>
</dbReference>
<dbReference type="RefSeq" id="WP_176392031.1">
    <property type="nucleotide sequence ID" value="NZ_FPAA01000007.1"/>
</dbReference>
<dbReference type="Gene3D" id="3.40.50.620">
    <property type="entry name" value="HUPs"/>
    <property type="match status" value="1"/>
</dbReference>
<dbReference type="PANTHER" id="PTHR30336:SF4">
    <property type="entry name" value="ENVELOPE BIOGENESIS FACTOR ELYC"/>
    <property type="match status" value="1"/>
</dbReference>
<evidence type="ECO:0000313" key="3">
    <source>
        <dbReference type="EMBL" id="SFS77618.1"/>
    </source>
</evidence>
<keyword evidence="4" id="KW-1185">Reference proteome</keyword>